<feature type="compositionally biased region" description="Low complexity" evidence="6">
    <location>
        <begin position="1581"/>
        <end position="1594"/>
    </location>
</feature>
<dbReference type="GO" id="GO:0051011">
    <property type="term" value="F:microtubule minus-end binding"/>
    <property type="evidence" value="ECO:0007669"/>
    <property type="project" value="TreeGrafter"/>
</dbReference>
<reference evidence="10" key="4">
    <citation type="journal article" date="2015" name="PLoS ONE">
        <title>Comprehensive Evaluation of Toxoplasma gondii VEG and Neospora caninum LIV Genomes with Tachyzoite Stage Transcriptome and Proteome Defines Novel Transcript Features.</title>
        <authorList>
            <person name="Ramaprasad A."/>
            <person name="Mourier T."/>
            <person name="Naeem R."/>
            <person name="Malas T.B."/>
            <person name="Moussa E."/>
            <person name="Panigrahi A."/>
            <person name="Vermont S.J."/>
            <person name="Otto T.D."/>
            <person name="Wastling J."/>
            <person name="Pain A."/>
        </authorList>
    </citation>
    <scope>NUCLEOTIDE SEQUENCE</scope>
    <source>
        <strain evidence="10">Liverpool</strain>
    </source>
</reference>
<reference evidence="9" key="1">
    <citation type="submission" date="2011-02" db="EMBL/GenBank/DDBJ databases">
        <authorList>
            <person name="Aslett M."/>
        </authorList>
    </citation>
    <scope>NUCLEOTIDE SEQUENCE</scope>
    <source>
        <strain evidence="9">Liverpool</strain>
    </source>
</reference>
<comment type="subcellular location">
    <subcellularLocation>
        <location evidence="1">Cytoplasm</location>
        <location evidence="1">Cytoskeleton</location>
    </subcellularLocation>
</comment>
<proteinExistence type="inferred from homology"/>
<sequence length="1825" mass="195577">MPLPPLAGSLAYGAQVGLRSTLDASRSAKQPYYISLGDLSGQSSPCPAFPQSSFASLEKVTAPSTPFSSVTKRGQVPPSPFPAPLPSTDSASSTHLLPLCCTATHPYRPLCSSEFSLLRASSPVVGDVVHADEEVLLVAGLPRSFPLGPGNGSQNVSGSEESREGILSQTRTQLWLLCCPRRTEIRQFAQRLHSSRPGQSPSPPVGSSGTSTSPSLPAACALFGAPDEEDVGVVCARGVVPDGSVKSLLTRVDRRCRWRLLRATPGTCGGVEQSRGSSESVSDPDSANADGRSGSARSPPSSVLHLDEEILLQNCHTGQFLSLRISDNGGDAQNSARLVAVGKPAFASSASDEDREKRRPSDPGFFRFPSGSRLSQFSSASCRGAVKASKPLFDSEASPPCMHSGWRLVPAGVRVAPSWDRVVPHSLLGPSEIDDSLLKREKFLGVPLASFISNASPFANPPLSLSPYVDEPTLQASAQEREGAAGDPSLRVAAADRALAARFSVSGAARSSATGASVRPSLAESWRSVGAESLGENDWVMRRLHADWSALSREVKERFLLEDLLFCLSGLDGTLIRILAISSQVEQEPASTNAPGSPPRPAPSASPDPPLPSFHYWLHPLLRLGGQSPDFGELSRVSTDGDDRSTSLVPGLPGSSGPPGPFHASESRGGHAFALSVSQAASEDAALSQMLPPLLPAACSLRLLLVFLELAGRRNSASKASVVAFGSSTRATSLSGWGGEIAEAFCGAIKKIVEELGIRVGVWEGEIRRGRLTLQGLRAQLGPVARALGVAEAVVREAWGKRGGELLDAAEEVKKRLPCNDANQEICRFIFEKAAAPLARIVENWVHHGVLQDTYGEFFIREDPTVVAEGEPTSEWRGASLAASLSGVATSGSSLDQPWTDFRPCAGEWCRRRFVLVESLVPNSLKPHARDIHRAGLYVYVLNSCSYTGLPPPASFLPADGRPGASPSLSPRLLPLLPAACARASSHLMHFFFHSLELPRTLELLHDFFLVGRADFLQHFFEFAAPADGALCAGSGAPGLSGGVTWHATLQEIAGLEGCMEQAIRSVSGLETLKEKISFFMHPVPSLCEAAQLLAHAHEEDNLRTLLGLSKSSGVIGGEGTTNGNSSTPFRRPSPSEWCRRVCLRYRCGWPLSLLYTSKALCGYELVFRLLLHLHLAHRQLNQLWMHIHETRSLFSFADMPVHLRQTVAIGEEMRIFTRNLLFYATTDVIALHYSALRRHLQSLSSVALACSPASGGAASPTYSFADVQELHARFLSCLLRDLFLEDLGLLQAASKCLTICLVFSRHVRKFSFDPPDFPLLSTRGLLASTSLAPKSDAAGEAERGLSETEPREARNACENGAGAQAKAPGMNSRERIRAARRQQVRATVDSAGFGGMVRSAGTSFRENFAEFLSKLEAFSNRFPASPSAHLLFRFNFNDCLSARSRAPSQTASVSRPSQARMHPSSGEESVSGLPPKTGVWTGDREAAPVSSWHRGDKLRPGSPPLLPPSRALSSHAREKSAEEGNEEGLLEREGGWKPRQPSTPRQTVTSVLSGIDGPSTSRRTGAFERPPPFPETIATSLRQGGASASSRAGEGLGGRGVSASPFQVPSSVFSTGDSGRSAAGQSRTREGADEEEDGGVRARERFSVAGGKNRTRDLGHASDEGLSDEVGETYSVVSEEDGEDEDFDAALRSFQERIRGEGTRGARDRKARKSFSQGGEEEFVAACRSSESDSEDFHDTGDIDGSEEERSSLGDDAGSEDEPRRRRDSAFSEEFYDEDGNESLLDEEEGEPEPRIAEKGSAPEHHQEEGYAAAFLRSRDDVGR</sequence>
<dbReference type="GO" id="GO:0007020">
    <property type="term" value="P:microtubule nucleation"/>
    <property type="evidence" value="ECO:0007669"/>
    <property type="project" value="InterPro"/>
</dbReference>
<feature type="region of interest" description="Disordered" evidence="6">
    <location>
        <begin position="1335"/>
        <end position="1373"/>
    </location>
</feature>
<feature type="compositionally biased region" description="Polar residues" evidence="6">
    <location>
        <begin position="1447"/>
        <end position="1458"/>
    </location>
</feature>
<reference evidence="9" key="2">
    <citation type="submission" date="2011-03" db="EMBL/GenBank/DDBJ databases">
        <title>Comparative genomics and transcriptomics of Neospora caninum and Toxoplasma gondii.</title>
        <authorList>
            <person name="Reid A.J."/>
            <person name="Sohal A."/>
            <person name="Harris D."/>
            <person name="Quail M."/>
            <person name="Sanders M."/>
            <person name="Berriman M."/>
            <person name="Wastling J.M."/>
            <person name="Pain A."/>
        </authorList>
    </citation>
    <scope>NUCLEOTIDE SEQUENCE</scope>
    <source>
        <strain evidence="9">Liverpool</strain>
    </source>
</reference>
<feature type="compositionally biased region" description="Low complexity" evidence="6">
    <location>
        <begin position="291"/>
        <end position="302"/>
    </location>
</feature>
<dbReference type="InterPro" id="IPR040457">
    <property type="entry name" value="GCP_C"/>
</dbReference>
<dbReference type="EMBL" id="FR823389">
    <property type="protein sequence ID" value="CBZ52655.1"/>
    <property type="molecule type" value="Genomic_DNA"/>
</dbReference>
<feature type="region of interest" description="Disordered" evidence="6">
    <location>
        <begin position="267"/>
        <end position="302"/>
    </location>
</feature>
<feature type="compositionally biased region" description="Polar residues" evidence="6">
    <location>
        <begin position="1541"/>
        <end position="1564"/>
    </location>
</feature>
<reference evidence="11" key="3">
    <citation type="journal article" date="2012" name="PLoS Pathog.">
        <title>Comparative genomics of the apicomplexan parasites Toxoplasma gondii and Neospora caninum: Coccidia differing in host range and transmission strategy.</title>
        <authorList>
            <person name="Reid A.J."/>
            <person name="Vermont S.J."/>
            <person name="Cotton J.A."/>
            <person name="Harris D."/>
            <person name="Hill-Cawthorne G.A."/>
            <person name="Konen-Waisman S."/>
            <person name="Latham S.M."/>
            <person name="Mourier T."/>
            <person name="Norton R."/>
            <person name="Quail M.A."/>
            <person name="Sanders M."/>
            <person name="Shanmugam D."/>
            <person name="Sohal A."/>
            <person name="Wasmuth J.D."/>
            <person name="Brunk B."/>
            <person name="Grigg M.E."/>
            <person name="Howard J.C."/>
            <person name="Parkinson J."/>
            <person name="Roos D.S."/>
            <person name="Trees A.J."/>
            <person name="Berriman M."/>
            <person name="Pain A."/>
            <person name="Wastling J.M."/>
        </authorList>
    </citation>
    <scope>NUCLEOTIDE SEQUENCE [LARGE SCALE GENOMIC DNA]</scope>
    <source>
        <strain evidence="11">Liverpool</strain>
    </source>
</reference>
<dbReference type="GO" id="GO:0000930">
    <property type="term" value="C:gamma-tubulin complex"/>
    <property type="evidence" value="ECO:0007669"/>
    <property type="project" value="TreeGrafter"/>
</dbReference>
<protein>
    <submittedName>
        <fullName evidence="10">Gamma-tubulin complex component 2, putative</fullName>
    </submittedName>
    <submittedName>
        <fullName evidence="9">Putative gamma-tubulin complex component 2</fullName>
    </submittedName>
</protein>
<evidence type="ECO:0000256" key="6">
    <source>
        <dbReference type="SAM" id="MobiDB-lite"/>
    </source>
</evidence>
<dbReference type="PANTHER" id="PTHR19302">
    <property type="entry name" value="GAMMA TUBULIN COMPLEX PROTEIN"/>
    <property type="match status" value="1"/>
</dbReference>
<feature type="compositionally biased region" description="Basic and acidic residues" evidence="6">
    <location>
        <begin position="1762"/>
        <end position="1771"/>
    </location>
</feature>
<evidence type="ECO:0000313" key="10">
    <source>
        <dbReference type="EMBL" id="CEL66632.1"/>
    </source>
</evidence>
<keyword evidence="11" id="KW-1185">Reference proteome</keyword>
<dbReference type="InterPro" id="IPR041470">
    <property type="entry name" value="GCP_N"/>
</dbReference>
<dbReference type="GO" id="GO:0000922">
    <property type="term" value="C:spindle pole"/>
    <property type="evidence" value="ECO:0007669"/>
    <property type="project" value="InterPro"/>
</dbReference>
<gene>
    <name evidence="10" type="ORF">BN1204_024430</name>
    <name evidence="9" type="ORF">NCLIV_024430</name>
</gene>
<feature type="region of interest" description="Disordered" evidence="6">
    <location>
        <begin position="1447"/>
        <end position="1825"/>
    </location>
</feature>
<dbReference type="OMA" id="RIVENWV"/>
<feature type="domain" description="Gamma tubulin complex component C-terminal" evidence="7">
    <location>
        <begin position="1000"/>
        <end position="1439"/>
    </location>
</feature>
<dbReference type="OrthoDB" id="331628at2759"/>
<dbReference type="VEuPathDB" id="ToxoDB:NCLIV_024430"/>
<dbReference type="GeneID" id="13444900"/>
<feature type="region of interest" description="Disordered" evidence="6">
    <location>
        <begin position="191"/>
        <end position="213"/>
    </location>
</feature>
<feature type="compositionally biased region" description="Basic and acidic residues" evidence="6">
    <location>
        <begin position="1793"/>
        <end position="1810"/>
    </location>
</feature>
<dbReference type="GO" id="GO:0031122">
    <property type="term" value="P:cytoplasmic microtubule organization"/>
    <property type="evidence" value="ECO:0007669"/>
    <property type="project" value="TreeGrafter"/>
</dbReference>
<evidence type="ECO:0000259" key="8">
    <source>
        <dbReference type="Pfam" id="PF17681"/>
    </source>
</evidence>
<evidence type="ECO:0000313" key="11">
    <source>
        <dbReference type="Proteomes" id="UP000007494"/>
    </source>
</evidence>
<feature type="domain" description="Gamma tubulin complex component protein N-terminal" evidence="8">
    <location>
        <begin position="739"/>
        <end position="993"/>
    </location>
</feature>
<feature type="compositionally biased region" description="Acidic residues" evidence="6">
    <location>
        <begin position="1679"/>
        <end position="1689"/>
    </location>
</feature>
<keyword evidence="4" id="KW-0493">Microtubule</keyword>
<dbReference type="Proteomes" id="UP000007494">
    <property type="component" value="Chromosome VIIb"/>
</dbReference>
<accession>F0VG11</accession>
<comment type="similarity">
    <text evidence="2">Belongs to the TUBGCP family.</text>
</comment>
<feature type="compositionally biased region" description="Basic and acidic residues" evidence="6">
    <location>
        <begin position="352"/>
        <end position="361"/>
    </location>
</feature>
<dbReference type="Pfam" id="PF17681">
    <property type="entry name" value="GCP_N_terminal"/>
    <property type="match status" value="1"/>
</dbReference>
<evidence type="ECO:0000256" key="1">
    <source>
        <dbReference type="ARBA" id="ARBA00004245"/>
    </source>
</evidence>
<feature type="compositionally biased region" description="Low complexity" evidence="6">
    <location>
        <begin position="646"/>
        <end position="655"/>
    </location>
</feature>
<feature type="compositionally biased region" description="Pro residues" evidence="6">
    <location>
        <begin position="596"/>
        <end position="609"/>
    </location>
</feature>
<feature type="compositionally biased region" description="Polar residues" evidence="6">
    <location>
        <begin position="274"/>
        <end position="285"/>
    </location>
</feature>
<dbReference type="InterPro" id="IPR007259">
    <property type="entry name" value="GCP"/>
</dbReference>
<dbReference type="GO" id="GO:0005874">
    <property type="term" value="C:microtubule"/>
    <property type="evidence" value="ECO:0007669"/>
    <property type="project" value="UniProtKB-KW"/>
</dbReference>
<feature type="compositionally biased region" description="Basic and acidic residues" evidence="6">
    <location>
        <begin position="1655"/>
        <end position="1664"/>
    </location>
</feature>
<evidence type="ECO:0000256" key="4">
    <source>
        <dbReference type="ARBA" id="ARBA00022701"/>
    </source>
</evidence>
<feature type="compositionally biased region" description="Basic and acidic residues" evidence="6">
    <location>
        <begin position="1695"/>
        <end position="1709"/>
    </location>
</feature>
<dbReference type="eggNOG" id="KOG2001">
    <property type="taxonomic scope" value="Eukaryota"/>
</dbReference>
<dbReference type="RefSeq" id="XP_003882687.1">
    <property type="nucleotide sequence ID" value="XM_003882638.1"/>
</dbReference>
<evidence type="ECO:0000256" key="2">
    <source>
        <dbReference type="ARBA" id="ARBA00010337"/>
    </source>
</evidence>
<dbReference type="GO" id="GO:0051321">
    <property type="term" value="P:meiotic cell cycle"/>
    <property type="evidence" value="ECO:0007669"/>
    <property type="project" value="TreeGrafter"/>
</dbReference>
<organism evidence="9 11">
    <name type="scientific">Neospora caninum (strain Liverpool)</name>
    <dbReference type="NCBI Taxonomy" id="572307"/>
    <lineage>
        <taxon>Eukaryota</taxon>
        <taxon>Sar</taxon>
        <taxon>Alveolata</taxon>
        <taxon>Apicomplexa</taxon>
        <taxon>Conoidasida</taxon>
        <taxon>Coccidia</taxon>
        <taxon>Eucoccidiorida</taxon>
        <taxon>Eimeriorina</taxon>
        <taxon>Sarcocystidae</taxon>
        <taxon>Neospora</taxon>
    </lineage>
</organism>
<keyword evidence="5" id="KW-0206">Cytoskeleton</keyword>
<dbReference type="GO" id="GO:0051225">
    <property type="term" value="P:spindle assembly"/>
    <property type="evidence" value="ECO:0007669"/>
    <property type="project" value="TreeGrafter"/>
</dbReference>
<name>F0VG11_NEOCL</name>
<dbReference type="InParanoid" id="F0VG11"/>
<feature type="compositionally biased region" description="Acidic residues" evidence="6">
    <location>
        <begin position="1775"/>
        <end position="1792"/>
    </location>
</feature>
<feature type="region of interest" description="Disordered" evidence="6">
    <location>
        <begin position="632"/>
        <end position="668"/>
    </location>
</feature>
<dbReference type="GO" id="GO:0000278">
    <property type="term" value="P:mitotic cell cycle"/>
    <property type="evidence" value="ECO:0007669"/>
    <property type="project" value="TreeGrafter"/>
</dbReference>
<dbReference type="InterPro" id="IPR042241">
    <property type="entry name" value="GCP_C_sf"/>
</dbReference>
<keyword evidence="3" id="KW-0963">Cytoplasm</keyword>
<dbReference type="PANTHER" id="PTHR19302:SF13">
    <property type="entry name" value="GAMMA-TUBULIN COMPLEX COMPONENT 2"/>
    <property type="match status" value="1"/>
</dbReference>
<dbReference type="EMBL" id="LN714482">
    <property type="protein sequence ID" value="CEL66632.1"/>
    <property type="molecule type" value="Genomic_DNA"/>
</dbReference>
<evidence type="ECO:0000256" key="3">
    <source>
        <dbReference type="ARBA" id="ARBA00022490"/>
    </source>
</evidence>
<dbReference type="Pfam" id="PF04130">
    <property type="entry name" value="GCP_C_terminal"/>
    <property type="match status" value="1"/>
</dbReference>
<feature type="compositionally biased region" description="Low complexity" evidence="6">
    <location>
        <begin position="195"/>
        <end position="213"/>
    </location>
</feature>
<feature type="compositionally biased region" description="Polar residues" evidence="6">
    <location>
        <begin position="1606"/>
        <end position="1627"/>
    </location>
</feature>
<feature type="region of interest" description="Disordered" evidence="6">
    <location>
        <begin position="345"/>
        <end position="370"/>
    </location>
</feature>
<evidence type="ECO:0000313" key="9">
    <source>
        <dbReference type="EMBL" id="CBZ52655.1"/>
    </source>
</evidence>
<evidence type="ECO:0000256" key="5">
    <source>
        <dbReference type="ARBA" id="ARBA00023212"/>
    </source>
</evidence>
<feature type="region of interest" description="Disordered" evidence="6">
    <location>
        <begin position="589"/>
        <end position="609"/>
    </location>
</feature>
<dbReference type="Gene3D" id="1.20.120.1900">
    <property type="entry name" value="Gamma-tubulin complex, C-terminal domain"/>
    <property type="match status" value="1"/>
</dbReference>
<dbReference type="GO" id="GO:0043015">
    <property type="term" value="F:gamma-tubulin binding"/>
    <property type="evidence" value="ECO:0007669"/>
    <property type="project" value="InterPro"/>
</dbReference>
<feature type="compositionally biased region" description="Basic and acidic residues" evidence="6">
    <location>
        <begin position="1341"/>
        <end position="1356"/>
    </location>
</feature>
<evidence type="ECO:0000259" key="7">
    <source>
        <dbReference type="Pfam" id="PF04130"/>
    </source>
</evidence>
<feature type="region of interest" description="Disordered" evidence="6">
    <location>
        <begin position="65"/>
        <end position="88"/>
    </location>
</feature>